<evidence type="ECO:0000313" key="5">
    <source>
        <dbReference type="Proteomes" id="UP000009234"/>
    </source>
</evidence>
<dbReference type="Pfam" id="PF02545">
    <property type="entry name" value="Maf"/>
    <property type="match status" value="1"/>
</dbReference>
<dbReference type="HAMAP" id="MF_00528">
    <property type="entry name" value="Maf"/>
    <property type="match status" value="1"/>
</dbReference>
<dbReference type="PANTHER" id="PTHR43213:SF5">
    <property type="entry name" value="BIFUNCTIONAL DTTP_UTP PYROPHOSPHATASE_METHYLTRANSFERASE PROTEIN-RELATED"/>
    <property type="match status" value="1"/>
</dbReference>
<reference evidence="4 5" key="2">
    <citation type="journal article" date="2012" name="Stand. Genomic Sci.">
        <title>Complete genome sequence of the sulfate-reducing firmicute Desulfotomaculum ruminis type strain (DL(T)).</title>
        <authorList>
            <person name="Spring S."/>
            <person name="Visser M."/>
            <person name="Lu M."/>
            <person name="Copeland A."/>
            <person name="Lapidus A."/>
            <person name="Lucas S."/>
            <person name="Cheng J.F."/>
            <person name="Han C."/>
            <person name="Tapia R."/>
            <person name="Goodwin L.A."/>
            <person name="Pitluck S."/>
            <person name="Ivanova N."/>
            <person name="Land M."/>
            <person name="Hauser L."/>
            <person name="Larimer F."/>
            <person name="Rohde M."/>
            <person name="Goker M."/>
            <person name="Detter J.C."/>
            <person name="Kyrpides N.C."/>
            <person name="Woyke T."/>
            <person name="Schaap P.J."/>
            <person name="Plugge C.M."/>
            <person name="Muyzer G."/>
            <person name="Kuever J."/>
            <person name="Pereira I.A."/>
            <person name="Parshina S.N."/>
            <person name="Bernier-Latmani R."/>
            <person name="Stams A.J."/>
            <person name="Klenk H.P."/>
        </authorList>
    </citation>
    <scope>NUCLEOTIDE SEQUENCE [LARGE SCALE GENOMIC DNA]</scope>
    <source>
        <strain evidence="5">ATCC 23193 / DSM 2154 / NCIB 8452 / DL</strain>
    </source>
</reference>
<proteinExistence type="inferred from homology"/>
<dbReference type="NCBIfam" id="TIGR00172">
    <property type="entry name" value="maf"/>
    <property type="match status" value="1"/>
</dbReference>
<comment type="catalytic activity">
    <reaction evidence="3">
        <text>UTP + H2O = UMP + diphosphate + H(+)</text>
        <dbReference type="Rhea" id="RHEA:29395"/>
        <dbReference type="ChEBI" id="CHEBI:15377"/>
        <dbReference type="ChEBI" id="CHEBI:15378"/>
        <dbReference type="ChEBI" id="CHEBI:33019"/>
        <dbReference type="ChEBI" id="CHEBI:46398"/>
        <dbReference type="ChEBI" id="CHEBI:57865"/>
        <dbReference type="EC" id="3.6.1.9"/>
    </reaction>
</comment>
<dbReference type="GO" id="GO:0036218">
    <property type="term" value="F:dTTP diphosphatase activity"/>
    <property type="evidence" value="ECO:0007669"/>
    <property type="project" value="RHEA"/>
</dbReference>
<dbReference type="GO" id="GO:0005737">
    <property type="term" value="C:cytoplasm"/>
    <property type="evidence" value="ECO:0007669"/>
    <property type="project" value="UniProtKB-SubCell"/>
</dbReference>
<dbReference type="STRING" id="696281.Desru_1017"/>
<dbReference type="AlphaFoldDB" id="F6DL71"/>
<reference evidence="5" key="1">
    <citation type="submission" date="2011-05" db="EMBL/GenBank/DDBJ databases">
        <title>Complete sequence of Desulfotomaculum ruminis DSM 2154.</title>
        <authorList>
            <person name="Lucas S."/>
            <person name="Copeland A."/>
            <person name="Lapidus A."/>
            <person name="Cheng J.-F."/>
            <person name="Goodwin L."/>
            <person name="Pitluck S."/>
            <person name="Lu M."/>
            <person name="Detter J.C."/>
            <person name="Han C."/>
            <person name="Tapia R."/>
            <person name="Land M."/>
            <person name="Hauser L."/>
            <person name="Kyrpides N."/>
            <person name="Ivanova N."/>
            <person name="Mikhailova N."/>
            <person name="Pagani I."/>
            <person name="Stams A.J.M."/>
            <person name="Plugge C.M."/>
            <person name="Muyzer G."/>
            <person name="Kuever J."/>
            <person name="Parshina S.N."/>
            <person name="Ivanova A.E."/>
            <person name="Nazina T.N."/>
            <person name="Brambilla E."/>
            <person name="Spring S."/>
            <person name="Klenk H.-P."/>
            <person name="Woyke T."/>
        </authorList>
    </citation>
    <scope>NUCLEOTIDE SEQUENCE [LARGE SCALE GENOMIC DNA]</scope>
    <source>
        <strain evidence="5">ATCC 23193 / DSM 2154 / NCIB 8452 / DL</strain>
    </source>
</reference>
<evidence type="ECO:0000313" key="4">
    <source>
        <dbReference type="EMBL" id="AEG59292.1"/>
    </source>
</evidence>
<dbReference type="Gene3D" id="3.90.950.10">
    <property type="match status" value="1"/>
</dbReference>
<feature type="active site" description="Proton acceptor" evidence="3">
    <location>
        <position position="77"/>
    </location>
</feature>
<dbReference type="EC" id="3.6.1.9" evidence="3"/>
<gene>
    <name evidence="4" type="ordered locus">Desru_1017</name>
</gene>
<dbReference type="InterPro" id="IPR003697">
    <property type="entry name" value="Maf-like"/>
</dbReference>
<accession>F6DL71</accession>
<dbReference type="InterPro" id="IPR029001">
    <property type="entry name" value="ITPase-like_fam"/>
</dbReference>
<dbReference type="KEGG" id="dru:Desru_1017"/>
<dbReference type="HOGENOM" id="CLU_040416_0_0_9"/>
<evidence type="ECO:0000256" key="1">
    <source>
        <dbReference type="ARBA" id="ARBA00001968"/>
    </source>
</evidence>
<dbReference type="EMBL" id="CP002780">
    <property type="protein sequence ID" value="AEG59292.1"/>
    <property type="molecule type" value="Genomic_DNA"/>
</dbReference>
<comment type="catalytic activity">
    <reaction evidence="3">
        <text>dTTP + H2O = dTMP + diphosphate + H(+)</text>
        <dbReference type="Rhea" id="RHEA:28534"/>
        <dbReference type="ChEBI" id="CHEBI:15377"/>
        <dbReference type="ChEBI" id="CHEBI:15378"/>
        <dbReference type="ChEBI" id="CHEBI:33019"/>
        <dbReference type="ChEBI" id="CHEBI:37568"/>
        <dbReference type="ChEBI" id="CHEBI:63528"/>
        <dbReference type="EC" id="3.6.1.9"/>
    </reaction>
</comment>
<feature type="site" description="Important for substrate specificity" evidence="3">
    <location>
        <position position="20"/>
    </location>
</feature>
<comment type="similarity">
    <text evidence="3">Belongs to the Maf family. YhdE subfamily.</text>
</comment>
<comment type="cofactor">
    <cofactor evidence="1 3">
        <name>a divalent metal cation</name>
        <dbReference type="ChEBI" id="CHEBI:60240"/>
    </cofactor>
</comment>
<evidence type="ECO:0000256" key="2">
    <source>
        <dbReference type="ARBA" id="ARBA00022801"/>
    </source>
</evidence>
<dbReference type="PANTHER" id="PTHR43213">
    <property type="entry name" value="BIFUNCTIONAL DTTP/UTP PYROPHOSPHATASE/METHYLTRANSFERASE PROTEIN-RELATED"/>
    <property type="match status" value="1"/>
</dbReference>
<dbReference type="SUPFAM" id="SSF52972">
    <property type="entry name" value="ITPase-like"/>
    <property type="match status" value="1"/>
</dbReference>
<dbReference type="GO" id="GO:0009117">
    <property type="term" value="P:nucleotide metabolic process"/>
    <property type="evidence" value="ECO:0007669"/>
    <property type="project" value="UniProtKB-KW"/>
</dbReference>
<feature type="site" description="Important for substrate specificity" evidence="3">
    <location>
        <position position="162"/>
    </location>
</feature>
<dbReference type="PIRSF" id="PIRSF006305">
    <property type="entry name" value="Maf"/>
    <property type="match status" value="1"/>
</dbReference>
<keyword evidence="3" id="KW-0546">Nucleotide metabolism</keyword>
<comment type="subcellular location">
    <subcellularLocation>
        <location evidence="3">Cytoplasm</location>
    </subcellularLocation>
</comment>
<dbReference type="Proteomes" id="UP000009234">
    <property type="component" value="Chromosome"/>
</dbReference>
<keyword evidence="2 3" id="KW-0378">Hydrolase</keyword>
<dbReference type="CDD" id="cd00555">
    <property type="entry name" value="Maf"/>
    <property type="match status" value="1"/>
</dbReference>
<dbReference type="eggNOG" id="COG0424">
    <property type="taxonomic scope" value="Bacteria"/>
</dbReference>
<dbReference type="GO" id="GO:0036221">
    <property type="term" value="F:UTP diphosphatase activity"/>
    <property type="evidence" value="ECO:0007669"/>
    <property type="project" value="RHEA"/>
</dbReference>
<sequence length="199" mass="21279">MNLRGVIPVTPIILASASPRRRELLANLGLDFNVKVSEVNEIMEDGVPPAQLVEKLAERKAAAVAAESKEGLVIGADTLVVFAGRPLGKPASRQEAVQMINILQGQRHEVLTGLAVIDAATGQSVITHQSTAVCFKPMTREQIERYVNTGEPFDKAGAYAVQGKASIFIDSIQGCYFNVVGLPVSKLADALRVFGVEIL</sequence>
<keyword evidence="5" id="KW-1185">Reference proteome</keyword>
<protein>
    <recommendedName>
        <fullName evidence="3">dTTP/UTP pyrophosphatase</fullName>
        <shortName evidence="3">dTTPase/UTPase</shortName>
        <ecNumber evidence="3">3.6.1.9</ecNumber>
    </recommendedName>
    <alternativeName>
        <fullName evidence="3">Nucleoside triphosphate pyrophosphatase</fullName>
    </alternativeName>
    <alternativeName>
        <fullName evidence="3">Nucleotide pyrophosphatase</fullName>
        <shortName evidence="3">Nucleotide PPase</shortName>
    </alternativeName>
</protein>
<keyword evidence="3" id="KW-0963">Cytoplasm</keyword>
<comment type="caution">
    <text evidence="3">Lacks conserved residue(s) required for the propagation of feature annotation.</text>
</comment>
<name>F6DL71_DESRL</name>
<organism evidence="4 5">
    <name type="scientific">Desulforamulus ruminis (strain ATCC 23193 / DSM 2154 / NCIMB 8452 / DL)</name>
    <name type="common">Desulfotomaculum ruminis</name>
    <dbReference type="NCBI Taxonomy" id="696281"/>
    <lineage>
        <taxon>Bacteria</taxon>
        <taxon>Bacillati</taxon>
        <taxon>Bacillota</taxon>
        <taxon>Clostridia</taxon>
        <taxon>Eubacteriales</taxon>
        <taxon>Peptococcaceae</taxon>
        <taxon>Desulforamulus</taxon>
    </lineage>
</organism>
<feature type="site" description="Important for substrate specificity" evidence="3">
    <location>
        <position position="78"/>
    </location>
</feature>
<evidence type="ECO:0000256" key="3">
    <source>
        <dbReference type="HAMAP-Rule" id="MF_00528"/>
    </source>
</evidence>
<comment type="function">
    <text evidence="3">Nucleoside triphosphate pyrophosphatase that hydrolyzes dTTP and UTP. May have a dual role in cell division arrest and in preventing the incorporation of modified nucleotides into cellular nucleic acids.</text>
</comment>